<dbReference type="EMBL" id="PKPP01011214">
    <property type="protein sequence ID" value="PWA44560.1"/>
    <property type="molecule type" value="Genomic_DNA"/>
</dbReference>
<evidence type="ECO:0000313" key="1">
    <source>
        <dbReference type="EMBL" id="PWA44560.1"/>
    </source>
</evidence>
<dbReference type="OrthoDB" id="1886726at2759"/>
<comment type="caution">
    <text evidence="1">The sequence shown here is derived from an EMBL/GenBank/DDBJ whole genome shotgun (WGS) entry which is preliminary data.</text>
</comment>
<reference evidence="1 2" key="1">
    <citation type="journal article" date="2018" name="Mol. Plant">
        <title>The genome of Artemisia annua provides insight into the evolution of Asteraceae family and artemisinin biosynthesis.</title>
        <authorList>
            <person name="Shen Q."/>
            <person name="Zhang L."/>
            <person name="Liao Z."/>
            <person name="Wang S."/>
            <person name="Yan T."/>
            <person name="Shi P."/>
            <person name="Liu M."/>
            <person name="Fu X."/>
            <person name="Pan Q."/>
            <person name="Wang Y."/>
            <person name="Lv Z."/>
            <person name="Lu X."/>
            <person name="Zhang F."/>
            <person name="Jiang W."/>
            <person name="Ma Y."/>
            <person name="Chen M."/>
            <person name="Hao X."/>
            <person name="Li L."/>
            <person name="Tang Y."/>
            <person name="Lv G."/>
            <person name="Zhou Y."/>
            <person name="Sun X."/>
            <person name="Brodelius P.E."/>
            <person name="Rose J.K.C."/>
            <person name="Tang K."/>
        </authorList>
    </citation>
    <scope>NUCLEOTIDE SEQUENCE [LARGE SCALE GENOMIC DNA]</scope>
    <source>
        <strain evidence="2">cv. Huhao1</strain>
        <tissue evidence="1">Leaf</tissue>
    </source>
</reference>
<dbReference type="Proteomes" id="UP000245207">
    <property type="component" value="Unassembled WGS sequence"/>
</dbReference>
<gene>
    <name evidence="1" type="ORF">CTI12_AA525310</name>
</gene>
<proteinExistence type="predicted"/>
<evidence type="ECO:0000313" key="2">
    <source>
        <dbReference type="Proteomes" id="UP000245207"/>
    </source>
</evidence>
<name>A0A2U1L6C7_ARTAN</name>
<sequence>MLSLVNIRTTYGLPLCLSGVTRHDHLHFSKEIADHDRRREEMRRAKPESEHVIRSSDLIHSIGDNDDHDHMSVLNTHCIAKAA</sequence>
<dbReference type="AlphaFoldDB" id="A0A2U1L6C7"/>
<accession>A0A2U1L6C7</accession>
<keyword evidence="2" id="KW-1185">Reference proteome</keyword>
<organism evidence="1 2">
    <name type="scientific">Artemisia annua</name>
    <name type="common">Sweet wormwood</name>
    <dbReference type="NCBI Taxonomy" id="35608"/>
    <lineage>
        <taxon>Eukaryota</taxon>
        <taxon>Viridiplantae</taxon>
        <taxon>Streptophyta</taxon>
        <taxon>Embryophyta</taxon>
        <taxon>Tracheophyta</taxon>
        <taxon>Spermatophyta</taxon>
        <taxon>Magnoliopsida</taxon>
        <taxon>eudicotyledons</taxon>
        <taxon>Gunneridae</taxon>
        <taxon>Pentapetalae</taxon>
        <taxon>asterids</taxon>
        <taxon>campanulids</taxon>
        <taxon>Asterales</taxon>
        <taxon>Asteraceae</taxon>
        <taxon>Asteroideae</taxon>
        <taxon>Anthemideae</taxon>
        <taxon>Artemisiinae</taxon>
        <taxon>Artemisia</taxon>
    </lineage>
</organism>
<protein>
    <submittedName>
        <fullName evidence="1">Uncharacterized protein</fullName>
    </submittedName>
</protein>